<feature type="compositionally biased region" description="Polar residues" evidence="1">
    <location>
        <begin position="112"/>
        <end position="130"/>
    </location>
</feature>
<evidence type="ECO:0000313" key="3">
    <source>
        <dbReference type="Proteomes" id="UP000269721"/>
    </source>
</evidence>
<keyword evidence="3" id="KW-1185">Reference proteome</keyword>
<evidence type="ECO:0000256" key="1">
    <source>
        <dbReference type="SAM" id="MobiDB-lite"/>
    </source>
</evidence>
<gene>
    <name evidence="2" type="ORF">BDK51DRAFT_41436</name>
</gene>
<evidence type="ECO:0000313" key="2">
    <source>
        <dbReference type="EMBL" id="RKO86695.1"/>
    </source>
</evidence>
<dbReference type="Proteomes" id="UP000269721">
    <property type="component" value="Unassembled WGS sequence"/>
</dbReference>
<feature type="region of interest" description="Disordered" evidence="1">
    <location>
        <begin position="1"/>
        <end position="54"/>
    </location>
</feature>
<feature type="region of interest" description="Disordered" evidence="1">
    <location>
        <begin position="112"/>
        <end position="157"/>
    </location>
</feature>
<proteinExistence type="predicted"/>
<dbReference type="EMBL" id="KZ997983">
    <property type="protein sequence ID" value="RKO86695.1"/>
    <property type="molecule type" value="Genomic_DNA"/>
</dbReference>
<protein>
    <submittedName>
        <fullName evidence="2">Uncharacterized protein</fullName>
    </submittedName>
</protein>
<feature type="region of interest" description="Disordered" evidence="1">
    <location>
        <begin position="75"/>
        <end position="98"/>
    </location>
</feature>
<sequence length="328" mass="34515">MIRPALPGTPSPPPARSSLPSAANTLPSVDLASWTRRSGPTQPPTRLTMDPSSSLQDTVQILAIDELLTGGKHGLEAVSDTNDGRPKRMMRTSPRSRLPAASISKILNGSSKIAKSSNPTKATSISSSRAKPSFDTITAGVRDPDGLVSPPVEPIEDQMSVGDQNMRHQGPPEADKQLPVKRILASDFHWNEVMPSKQSPPSMPSTTRSTGSRRIICTCNVSEAPSWPIHSPEQHLSTGAATPSPLIIPSPSPPPPSFPCTFFSLSHAGATTPFRSTTPVRSPLPFSISAAIPCPASSSWTQCSGSNTLFGSPLGLAADPSSSWPLIA</sequence>
<name>A0A4P9W5U2_9FUNG</name>
<organism evidence="2 3">
    <name type="scientific">Blyttiomyces helicus</name>
    <dbReference type="NCBI Taxonomy" id="388810"/>
    <lineage>
        <taxon>Eukaryota</taxon>
        <taxon>Fungi</taxon>
        <taxon>Fungi incertae sedis</taxon>
        <taxon>Chytridiomycota</taxon>
        <taxon>Chytridiomycota incertae sedis</taxon>
        <taxon>Chytridiomycetes</taxon>
        <taxon>Chytridiomycetes incertae sedis</taxon>
        <taxon>Blyttiomyces</taxon>
    </lineage>
</organism>
<dbReference type="AlphaFoldDB" id="A0A4P9W5U2"/>
<accession>A0A4P9W5U2</accession>
<reference evidence="3" key="1">
    <citation type="journal article" date="2018" name="Nat. Microbiol.">
        <title>Leveraging single-cell genomics to expand the fungal tree of life.</title>
        <authorList>
            <person name="Ahrendt S.R."/>
            <person name="Quandt C.A."/>
            <person name="Ciobanu D."/>
            <person name="Clum A."/>
            <person name="Salamov A."/>
            <person name="Andreopoulos B."/>
            <person name="Cheng J.F."/>
            <person name="Woyke T."/>
            <person name="Pelin A."/>
            <person name="Henrissat B."/>
            <person name="Reynolds N.K."/>
            <person name="Benny G.L."/>
            <person name="Smith M.E."/>
            <person name="James T.Y."/>
            <person name="Grigoriev I.V."/>
        </authorList>
    </citation>
    <scope>NUCLEOTIDE SEQUENCE [LARGE SCALE GENOMIC DNA]</scope>
</reference>